<organism evidence="3 4">
    <name type="scientific">Chryseobacterium pyrolae</name>
    <dbReference type="NCBI Taxonomy" id="2987481"/>
    <lineage>
        <taxon>Bacteria</taxon>
        <taxon>Pseudomonadati</taxon>
        <taxon>Bacteroidota</taxon>
        <taxon>Flavobacteriia</taxon>
        <taxon>Flavobacteriales</taxon>
        <taxon>Weeksellaceae</taxon>
        <taxon>Chryseobacterium group</taxon>
        <taxon>Chryseobacterium</taxon>
    </lineage>
</organism>
<sequence>MKNIFLLSLFITSFIKSQVPGTQDMSFGNNGTTEFTVSSSPFKGFHGKSMILLPNNDFLVGGVSNWGCSATSYYTGIISKFNQNGILDTTYNQNGIFDNSGVVDAMKPSNDGNYFIIDQSSRLVKMNAAGTHISSWGINGYVSMPTDYFIRDWVETSSNEVIITAVKKNFDNKYYSAMFKYNQNGTLVTTFGTNGIIDFATSPNWLFTNVNIDNDGNLLFTGKKRTSPVYDDANIVVFKTDINGTPIANFGTNGIFTITSYNSYYNNNTFTFITPDNGLVISTGGSSRYLIVKVLPGAALDTTFSNGYKFGSNVVNPINTFFIDNSFYVFGEFNATNFIVGKLNSNGNADTTYNTNGYVTVSRLPGLHNATKAMRQGNKLIIAETMDNFYCAQSNWKLVMRRFDFKTPSLLSTHESNTIKDFNIYPNPADNEVFLEGLDKNIELITIDGKKMEAKVKRKDEKLIVDVSHLPKGTYIIKGKNNDGKIVTEKFIKK</sequence>
<evidence type="ECO:0000259" key="2">
    <source>
        <dbReference type="Pfam" id="PF18962"/>
    </source>
</evidence>
<evidence type="ECO:0000313" key="4">
    <source>
        <dbReference type="Proteomes" id="UP001142057"/>
    </source>
</evidence>
<dbReference type="RefSeq" id="WP_259830004.1">
    <property type="nucleotide sequence ID" value="NZ_JANZQH010000006.1"/>
</dbReference>
<dbReference type="Proteomes" id="UP001142057">
    <property type="component" value="Unassembled WGS sequence"/>
</dbReference>
<evidence type="ECO:0000256" key="1">
    <source>
        <dbReference type="ARBA" id="ARBA00022729"/>
    </source>
</evidence>
<name>A0ABT2IJJ0_9FLAO</name>
<keyword evidence="4" id="KW-1185">Reference proteome</keyword>
<feature type="domain" description="Secretion system C-terminal sorting" evidence="2">
    <location>
        <begin position="424"/>
        <end position="492"/>
    </location>
</feature>
<comment type="caution">
    <text evidence="3">The sequence shown here is derived from an EMBL/GenBank/DDBJ whole genome shotgun (WGS) entry which is preliminary data.</text>
</comment>
<evidence type="ECO:0000313" key="3">
    <source>
        <dbReference type="EMBL" id="MCT2408692.1"/>
    </source>
</evidence>
<gene>
    <name evidence="3" type="ORF">NZD88_14180</name>
</gene>
<dbReference type="EMBL" id="JANZQH010000006">
    <property type="protein sequence ID" value="MCT2408692.1"/>
    <property type="molecule type" value="Genomic_DNA"/>
</dbReference>
<reference evidence="3" key="1">
    <citation type="submission" date="2022-08" db="EMBL/GenBank/DDBJ databases">
        <title>Chryseobacterium antibioticum,isolated from the rhizosphere soil of Pyrola in Tibet.</title>
        <authorList>
            <person name="Kan Y."/>
        </authorList>
    </citation>
    <scope>NUCLEOTIDE SEQUENCE</scope>
    <source>
        <strain evidence="3">Pc2-12</strain>
    </source>
</reference>
<protein>
    <submittedName>
        <fullName evidence="3">T9SS type A sorting domain-containing protein</fullName>
    </submittedName>
</protein>
<dbReference type="InterPro" id="IPR026444">
    <property type="entry name" value="Secre_tail"/>
</dbReference>
<dbReference type="NCBIfam" id="TIGR04183">
    <property type="entry name" value="Por_Secre_tail"/>
    <property type="match status" value="1"/>
</dbReference>
<dbReference type="Pfam" id="PF18962">
    <property type="entry name" value="Por_Secre_tail"/>
    <property type="match status" value="1"/>
</dbReference>
<keyword evidence="1" id="KW-0732">Signal</keyword>
<proteinExistence type="predicted"/>
<accession>A0ABT2IJJ0</accession>